<protein>
    <submittedName>
        <fullName evidence="2">Uncharacterized protein</fullName>
    </submittedName>
</protein>
<dbReference type="EMBL" id="AC091775">
    <property type="protein sequence ID" value="AAM97153.1"/>
    <property type="molecule type" value="Genomic_DNA"/>
</dbReference>
<feature type="region of interest" description="Disordered" evidence="1">
    <location>
        <begin position="190"/>
        <end position="220"/>
    </location>
</feature>
<feature type="compositionally biased region" description="Basic and acidic residues" evidence="1">
    <location>
        <begin position="207"/>
        <end position="218"/>
    </location>
</feature>
<accession>Q8LN54</accession>
<feature type="compositionally biased region" description="Low complexity" evidence="1">
    <location>
        <begin position="38"/>
        <end position="51"/>
    </location>
</feature>
<dbReference type="AlphaFoldDB" id="Q8LN54"/>
<organism evidence="2 3">
    <name type="scientific">Oryza sativa subsp. japonica</name>
    <name type="common">Rice</name>
    <dbReference type="NCBI Taxonomy" id="39947"/>
    <lineage>
        <taxon>Eukaryota</taxon>
        <taxon>Viridiplantae</taxon>
        <taxon>Streptophyta</taxon>
        <taxon>Embryophyta</taxon>
        <taxon>Tracheophyta</taxon>
        <taxon>Spermatophyta</taxon>
        <taxon>Magnoliopsida</taxon>
        <taxon>Liliopsida</taxon>
        <taxon>Poales</taxon>
        <taxon>Poaceae</taxon>
        <taxon>BOP clade</taxon>
        <taxon>Oryzoideae</taxon>
        <taxon>Oryzeae</taxon>
        <taxon>Oryzinae</taxon>
        <taxon>Oryza</taxon>
        <taxon>Oryza sativa</taxon>
    </lineage>
</organism>
<gene>
    <name evidence="2" type="primary">OSJNBa0004G17.16</name>
</gene>
<evidence type="ECO:0000313" key="2">
    <source>
        <dbReference type="EMBL" id="AAM97153.1"/>
    </source>
</evidence>
<sequence>MACVAVGEEEGEEGEVAVAARRVLVKRATRVARHLRHAAAATSKEADSAAVGDGGSKGGGHRARGGSAAAFRAPADVAPAGRRREAQEAVGLRWPHPRPQYFDATVELRLLLERGGNGGQRLLGVRRGDGAGFVVLIVGARSRALRLLLWPAAGCTLLGLEAASAYDTIKRMIPVAEEVVKAREIVTKGGAAGSRPCPPIPVIPSEASDRGGRGRGGDAEDGAVAGGLTATVEHCARMKSWVTGRCAAA</sequence>
<feature type="region of interest" description="Disordered" evidence="1">
    <location>
        <begin position="36"/>
        <end position="68"/>
    </location>
</feature>
<dbReference type="Proteomes" id="UP000000763">
    <property type="component" value="Chromosome 3"/>
</dbReference>
<proteinExistence type="predicted"/>
<reference evidence="3" key="2">
    <citation type="journal article" date="2008" name="Nucleic Acids Res.">
        <title>The rice annotation project database (RAP-DB): 2008 update.</title>
        <authorList>
            <consortium name="The rice annotation project (RAP)"/>
        </authorList>
    </citation>
    <scope>GENOME REANNOTATION</scope>
    <source>
        <strain evidence="3">cv. Nipponbare</strain>
    </source>
</reference>
<reference evidence="3" key="1">
    <citation type="journal article" date="2005" name="Nature">
        <title>The map-based sequence of the rice genome.</title>
        <authorList>
            <consortium name="International rice genome sequencing project (IRGSP)"/>
            <person name="Matsumoto T."/>
            <person name="Wu J."/>
            <person name="Kanamori H."/>
            <person name="Katayose Y."/>
            <person name="Fujisawa M."/>
            <person name="Namiki N."/>
            <person name="Mizuno H."/>
            <person name="Yamamoto K."/>
            <person name="Antonio B.A."/>
            <person name="Baba T."/>
            <person name="Sakata K."/>
            <person name="Nagamura Y."/>
            <person name="Aoki H."/>
            <person name="Arikawa K."/>
            <person name="Arita K."/>
            <person name="Bito T."/>
            <person name="Chiden Y."/>
            <person name="Fujitsuka N."/>
            <person name="Fukunaka R."/>
            <person name="Hamada M."/>
            <person name="Harada C."/>
            <person name="Hayashi A."/>
            <person name="Hijishita S."/>
            <person name="Honda M."/>
            <person name="Hosokawa S."/>
            <person name="Ichikawa Y."/>
            <person name="Idonuma A."/>
            <person name="Iijima M."/>
            <person name="Ikeda M."/>
            <person name="Ikeno M."/>
            <person name="Ito K."/>
            <person name="Ito S."/>
            <person name="Ito T."/>
            <person name="Ito Y."/>
            <person name="Ito Y."/>
            <person name="Iwabuchi A."/>
            <person name="Kamiya K."/>
            <person name="Karasawa W."/>
            <person name="Kurita K."/>
            <person name="Katagiri S."/>
            <person name="Kikuta A."/>
            <person name="Kobayashi H."/>
            <person name="Kobayashi N."/>
            <person name="Machita K."/>
            <person name="Maehara T."/>
            <person name="Masukawa M."/>
            <person name="Mizubayashi T."/>
            <person name="Mukai Y."/>
            <person name="Nagasaki H."/>
            <person name="Nagata Y."/>
            <person name="Naito S."/>
            <person name="Nakashima M."/>
            <person name="Nakama Y."/>
            <person name="Nakamichi Y."/>
            <person name="Nakamura M."/>
            <person name="Meguro A."/>
            <person name="Negishi M."/>
            <person name="Ohta I."/>
            <person name="Ohta T."/>
            <person name="Okamoto M."/>
            <person name="Ono N."/>
            <person name="Saji S."/>
            <person name="Sakaguchi M."/>
            <person name="Sakai K."/>
            <person name="Shibata M."/>
            <person name="Shimokawa T."/>
            <person name="Song J."/>
            <person name="Takazaki Y."/>
            <person name="Terasawa K."/>
            <person name="Tsugane M."/>
            <person name="Tsuji K."/>
            <person name="Ueda S."/>
            <person name="Waki K."/>
            <person name="Yamagata H."/>
            <person name="Yamamoto M."/>
            <person name="Yamamoto S."/>
            <person name="Yamane H."/>
            <person name="Yoshiki S."/>
            <person name="Yoshihara R."/>
            <person name="Yukawa K."/>
            <person name="Zhong H."/>
            <person name="Yano M."/>
            <person name="Yuan Q."/>
            <person name="Ouyang S."/>
            <person name="Liu J."/>
            <person name="Jones K.M."/>
            <person name="Gansberger K."/>
            <person name="Moffat K."/>
            <person name="Hill J."/>
            <person name="Bera J."/>
            <person name="Fadrosh D."/>
            <person name="Jin S."/>
            <person name="Johri S."/>
            <person name="Kim M."/>
            <person name="Overton L."/>
            <person name="Reardon M."/>
            <person name="Tsitrin T."/>
            <person name="Vuong H."/>
            <person name="Weaver B."/>
            <person name="Ciecko A."/>
            <person name="Tallon L."/>
            <person name="Jackson J."/>
            <person name="Pai G."/>
            <person name="Aken S.V."/>
            <person name="Utterback T."/>
            <person name="Reidmuller S."/>
            <person name="Feldblyum T."/>
            <person name="Hsiao J."/>
            <person name="Zismann V."/>
            <person name="Iobst S."/>
            <person name="de Vazeille A.R."/>
            <person name="Buell C.R."/>
            <person name="Ying K."/>
            <person name="Li Y."/>
            <person name="Lu T."/>
            <person name="Huang Y."/>
            <person name="Zhao Q."/>
            <person name="Feng Q."/>
            <person name="Zhang L."/>
            <person name="Zhu J."/>
            <person name="Weng Q."/>
            <person name="Mu J."/>
            <person name="Lu Y."/>
            <person name="Fan D."/>
            <person name="Liu Y."/>
            <person name="Guan J."/>
            <person name="Zhang Y."/>
            <person name="Yu S."/>
            <person name="Liu X."/>
            <person name="Zhang Y."/>
            <person name="Hong G."/>
            <person name="Han B."/>
            <person name="Choisne N."/>
            <person name="Demange N."/>
            <person name="Orjeda G."/>
            <person name="Samain S."/>
            <person name="Cattolico L."/>
            <person name="Pelletier E."/>
            <person name="Couloux A."/>
            <person name="Segurens B."/>
            <person name="Wincker P."/>
            <person name="D'Hont A."/>
            <person name="Scarpelli C."/>
            <person name="Weissenbach J."/>
            <person name="Salanoubat M."/>
            <person name="Quetier F."/>
            <person name="Yu Y."/>
            <person name="Kim H.R."/>
            <person name="Rambo T."/>
            <person name="Currie J."/>
            <person name="Collura K."/>
            <person name="Luo M."/>
            <person name="Yang T."/>
            <person name="Ammiraju J.S.S."/>
            <person name="Engler F."/>
            <person name="Soderlund C."/>
            <person name="Wing R.A."/>
            <person name="Palmer L.E."/>
            <person name="de la Bastide M."/>
            <person name="Spiegel L."/>
            <person name="Nascimento L."/>
            <person name="Zutavern T."/>
            <person name="O'Shaughnessy A."/>
            <person name="Dike S."/>
            <person name="Dedhia N."/>
            <person name="Preston R."/>
            <person name="Balija V."/>
            <person name="McCombie W.R."/>
            <person name="Chow T."/>
            <person name="Chen H."/>
            <person name="Chung M."/>
            <person name="Chen C."/>
            <person name="Shaw J."/>
            <person name="Wu H."/>
            <person name="Hsiao K."/>
            <person name="Chao Y."/>
            <person name="Chu M."/>
            <person name="Cheng C."/>
            <person name="Hour A."/>
            <person name="Lee P."/>
            <person name="Lin S."/>
            <person name="Lin Y."/>
            <person name="Liou J."/>
            <person name="Liu S."/>
            <person name="Hsing Y."/>
            <person name="Raghuvanshi S."/>
            <person name="Mohanty A."/>
            <person name="Bharti A.K."/>
            <person name="Gaur A."/>
            <person name="Gupta V."/>
            <person name="Kumar D."/>
            <person name="Ravi V."/>
            <person name="Vij S."/>
            <person name="Kapur A."/>
            <person name="Khurana P."/>
            <person name="Khurana P."/>
            <person name="Khurana J.P."/>
            <person name="Tyagi A.K."/>
            <person name="Gaikwad K."/>
            <person name="Singh A."/>
            <person name="Dalal V."/>
            <person name="Srivastava S."/>
            <person name="Dixit A."/>
            <person name="Pal A.K."/>
            <person name="Ghazi I.A."/>
            <person name="Yadav M."/>
            <person name="Pandit A."/>
            <person name="Bhargava A."/>
            <person name="Sureshbabu K."/>
            <person name="Batra K."/>
            <person name="Sharma T.R."/>
            <person name="Mohapatra T."/>
            <person name="Singh N.K."/>
            <person name="Messing J."/>
            <person name="Nelson A.B."/>
            <person name="Fuks G."/>
            <person name="Kavchok S."/>
            <person name="Keizer G."/>
            <person name="Linton E."/>
            <person name="Llaca V."/>
            <person name="Song R."/>
            <person name="Tanyolac B."/>
            <person name="Young S."/>
            <person name="Ho-Il K."/>
            <person name="Hahn J.H."/>
            <person name="Sangsakoo G."/>
            <person name="Vanavichit A."/>
            <person name="de Mattos Luiz.A.T."/>
            <person name="Zimmer P.D."/>
            <person name="Malone G."/>
            <person name="Dellagostin O."/>
            <person name="de Oliveira A.C."/>
            <person name="Bevan M."/>
            <person name="Bancroft I."/>
            <person name="Minx P."/>
            <person name="Cordum H."/>
            <person name="Wilson R."/>
            <person name="Cheng Z."/>
            <person name="Jin W."/>
            <person name="Jiang J."/>
            <person name="Leong S.A."/>
            <person name="Iwama H."/>
            <person name="Gojobori T."/>
            <person name="Itoh T."/>
            <person name="Niimura Y."/>
            <person name="Fujii Y."/>
            <person name="Habara T."/>
            <person name="Sakai H."/>
            <person name="Sato Y."/>
            <person name="Wilson G."/>
            <person name="Kumar K."/>
            <person name="McCouch S."/>
            <person name="Juretic N."/>
            <person name="Hoen D."/>
            <person name="Wright S."/>
            <person name="Bruskiewich R."/>
            <person name="Bureau T."/>
            <person name="Miyao A."/>
            <person name="Hirochika H."/>
            <person name="Nishikawa T."/>
            <person name="Kadowaki K."/>
            <person name="Sugiura M."/>
            <person name="Burr B."/>
            <person name="Sasaki T."/>
        </authorList>
    </citation>
    <scope>NUCLEOTIDE SEQUENCE [LARGE SCALE GENOMIC DNA]</scope>
    <source>
        <strain evidence="3">cv. Nipponbare</strain>
    </source>
</reference>
<evidence type="ECO:0000313" key="3">
    <source>
        <dbReference type="Proteomes" id="UP000000763"/>
    </source>
</evidence>
<evidence type="ECO:0000256" key="1">
    <source>
        <dbReference type="SAM" id="MobiDB-lite"/>
    </source>
</evidence>
<name>Q8LN54_ORYSJ</name>